<feature type="domain" description="N-acetyltransferase" evidence="3">
    <location>
        <begin position="14"/>
        <end position="162"/>
    </location>
</feature>
<dbReference type="SUPFAM" id="SSF55729">
    <property type="entry name" value="Acyl-CoA N-acyltransferases (Nat)"/>
    <property type="match status" value="1"/>
</dbReference>
<reference evidence="5" key="1">
    <citation type="submission" date="2018-11" db="EMBL/GenBank/DDBJ databases">
        <title>Proposal to divide the Flavobacteriaceae and reorganize its genera based on Amino Acid Identity values calculated from whole genome sequences.</title>
        <authorList>
            <person name="Nicholson A.C."/>
            <person name="Gulvik C.A."/>
            <person name="Whitney A.M."/>
            <person name="Humrighouse B.W."/>
            <person name="Bell M."/>
            <person name="Holmes B."/>
            <person name="Steigerwalt A.G."/>
            <person name="Villarma A."/>
            <person name="Sheth M."/>
            <person name="Batra D."/>
            <person name="Pryor J."/>
            <person name="Bernardet J.-F."/>
            <person name="Hugo C."/>
            <person name="Kampfer P."/>
            <person name="Newman J."/>
            <person name="McQuiston J.R."/>
        </authorList>
    </citation>
    <scope>NUCLEOTIDE SEQUENCE [LARGE SCALE GENOMIC DNA]</scope>
    <source>
        <strain evidence="5">G0188</strain>
    </source>
</reference>
<organism evidence="4 5">
    <name type="scientific">Chryseobacterium carnipullorum</name>
    <dbReference type="NCBI Taxonomy" id="1124835"/>
    <lineage>
        <taxon>Bacteria</taxon>
        <taxon>Pseudomonadati</taxon>
        <taxon>Bacteroidota</taxon>
        <taxon>Flavobacteriia</taxon>
        <taxon>Flavobacteriales</taxon>
        <taxon>Weeksellaceae</taxon>
        <taxon>Chryseobacterium group</taxon>
        <taxon>Chryseobacterium</taxon>
    </lineage>
</organism>
<keyword evidence="2" id="KW-0012">Acyltransferase</keyword>
<dbReference type="InterPro" id="IPR016181">
    <property type="entry name" value="Acyl_CoA_acyltransferase"/>
</dbReference>
<keyword evidence="1 4" id="KW-0808">Transferase</keyword>
<protein>
    <submittedName>
        <fullName evidence="4">GNAT family N-acetyltransferase</fullName>
    </submittedName>
</protein>
<dbReference type="Pfam" id="PF00583">
    <property type="entry name" value="Acetyltransf_1"/>
    <property type="match status" value="1"/>
</dbReference>
<dbReference type="InterPro" id="IPR050680">
    <property type="entry name" value="YpeA/RimI_acetyltransf"/>
</dbReference>
<dbReference type="Gene3D" id="3.40.630.30">
    <property type="match status" value="1"/>
</dbReference>
<dbReference type="KEGG" id="ccau:EG346_21635"/>
<gene>
    <name evidence="4" type="ORF">EG346_21635</name>
</gene>
<dbReference type="OrthoDB" id="67353at2"/>
<name>A0A3G6M6T6_CHRCU</name>
<evidence type="ECO:0000259" key="3">
    <source>
        <dbReference type="PROSITE" id="PS51186"/>
    </source>
</evidence>
<sequence>MNIDYRLLMSHESRKYRIIRLESLKKFPESFGANYQEALKIEKFRLESDIEDQNHDRFVLGAFADEELVGICAFVMDENGKGNIYQMYIRENFQGKNIGFRLIQAVIEEGKKRFNGIDIFLEVTDKNEKAYHLYRKIGFKEVNGPVEQKEMIGNTQLSLHTNDYSNQ</sequence>
<evidence type="ECO:0000256" key="2">
    <source>
        <dbReference type="ARBA" id="ARBA00023315"/>
    </source>
</evidence>
<dbReference type="AlphaFoldDB" id="A0A3G6M6T6"/>
<dbReference type="Proteomes" id="UP000273270">
    <property type="component" value="Chromosome"/>
</dbReference>
<evidence type="ECO:0000313" key="4">
    <source>
        <dbReference type="EMBL" id="AZA50617.1"/>
    </source>
</evidence>
<dbReference type="EMBL" id="CP033920">
    <property type="protein sequence ID" value="AZA50617.1"/>
    <property type="molecule type" value="Genomic_DNA"/>
</dbReference>
<dbReference type="RefSeq" id="WP_123881423.1">
    <property type="nucleotide sequence ID" value="NZ_DONW01000021.1"/>
</dbReference>
<evidence type="ECO:0000313" key="5">
    <source>
        <dbReference type="Proteomes" id="UP000273270"/>
    </source>
</evidence>
<dbReference type="GO" id="GO:0016747">
    <property type="term" value="F:acyltransferase activity, transferring groups other than amino-acyl groups"/>
    <property type="evidence" value="ECO:0007669"/>
    <property type="project" value="InterPro"/>
</dbReference>
<accession>A0A3G6M6T6</accession>
<dbReference type="InterPro" id="IPR000182">
    <property type="entry name" value="GNAT_dom"/>
</dbReference>
<evidence type="ECO:0000256" key="1">
    <source>
        <dbReference type="ARBA" id="ARBA00022679"/>
    </source>
</evidence>
<dbReference type="PANTHER" id="PTHR43420:SF12">
    <property type="entry name" value="N-ACETYLTRANSFERASE DOMAIN-CONTAINING PROTEIN"/>
    <property type="match status" value="1"/>
</dbReference>
<keyword evidence="5" id="KW-1185">Reference proteome</keyword>
<proteinExistence type="predicted"/>
<dbReference type="CDD" id="cd04301">
    <property type="entry name" value="NAT_SF"/>
    <property type="match status" value="1"/>
</dbReference>
<dbReference type="PROSITE" id="PS51186">
    <property type="entry name" value="GNAT"/>
    <property type="match status" value="1"/>
</dbReference>
<dbReference type="PANTHER" id="PTHR43420">
    <property type="entry name" value="ACETYLTRANSFERASE"/>
    <property type="match status" value="1"/>
</dbReference>